<evidence type="ECO:0000256" key="4">
    <source>
        <dbReference type="ARBA" id="ARBA00022989"/>
    </source>
</evidence>
<keyword evidence="7 9" id="KW-0675">Receptor</keyword>
<keyword evidence="2" id="KW-1003">Cell membrane</keyword>
<gene>
    <name evidence="13" type="primary">LOC114846985</name>
</gene>
<dbReference type="GO" id="GO:0005886">
    <property type="term" value="C:plasma membrane"/>
    <property type="evidence" value="ECO:0007669"/>
    <property type="project" value="UniProtKB-SubCell"/>
</dbReference>
<dbReference type="GO" id="GO:0001594">
    <property type="term" value="F:trace-amine receptor activity"/>
    <property type="evidence" value="ECO:0007669"/>
    <property type="project" value="TreeGrafter"/>
</dbReference>
<accession>A0A9W2XI30</accession>
<evidence type="ECO:0000256" key="5">
    <source>
        <dbReference type="ARBA" id="ARBA00023040"/>
    </source>
</evidence>
<dbReference type="PROSITE" id="PS00237">
    <property type="entry name" value="G_PROTEIN_RECEP_F1_1"/>
    <property type="match status" value="1"/>
</dbReference>
<keyword evidence="12" id="KW-1185">Reference proteome</keyword>
<evidence type="ECO:0000256" key="2">
    <source>
        <dbReference type="ARBA" id="ARBA00022475"/>
    </source>
</evidence>
<evidence type="ECO:0000256" key="8">
    <source>
        <dbReference type="ARBA" id="ARBA00023224"/>
    </source>
</evidence>
<dbReference type="OrthoDB" id="10042731at2759"/>
<keyword evidence="8 9" id="KW-0807">Transducer</keyword>
<feature type="domain" description="G-protein coupled receptors family 1 profile" evidence="11">
    <location>
        <begin position="1"/>
        <end position="253"/>
    </location>
</feature>
<dbReference type="GeneID" id="114846985"/>
<comment type="subcellular location">
    <subcellularLocation>
        <location evidence="1">Cell membrane</location>
        <topology evidence="1">Multi-pass membrane protein</topology>
    </subcellularLocation>
</comment>
<dbReference type="SUPFAM" id="SSF81321">
    <property type="entry name" value="Family A G protein-coupled receptor-like"/>
    <property type="match status" value="1"/>
</dbReference>
<evidence type="ECO:0000256" key="6">
    <source>
        <dbReference type="ARBA" id="ARBA00023136"/>
    </source>
</evidence>
<name>A0A9W2XI30_BETSP</name>
<dbReference type="Proteomes" id="UP000515150">
    <property type="component" value="Chromosome 21"/>
</dbReference>
<dbReference type="Pfam" id="PF00001">
    <property type="entry name" value="7tm_1"/>
    <property type="match status" value="1"/>
</dbReference>
<dbReference type="PANTHER" id="PTHR24249">
    <property type="entry name" value="HISTAMINE RECEPTOR-RELATED G-PROTEIN COUPLED RECEPTOR"/>
    <property type="match status" value="1"/>
</dbReference>
<sequence length="287" mass="32466">MRSVSLFSCCRQLHTATNYLVFSLAVTDFLMGLLQMPTELLLYQGCWLHGDALCVVNFLFGEFLVSVSIGNMVLISVDRYIAVCEPMFYSTKVTVKRVQLCVCLCWLFSAVHSSWMIRDMFSDDPKYDLCSGECVVVLRLFENAFDTAVTFLGPITVIVLLYSRVFAVAVAQAQAMRSQIAAFSLKRSEAVRPKKSELKAARTLGVVVVVFLFCYSPLCLITVGILNNPTWELSTTLQYWLIYCNSLLNPLIYAFVYPWFRKSMKHIVTLQILQPNSSETNVLKTLT</sequence>
<evidence type="ECO:0000256" key="10">
    <source>
        <dbReference type="SAM" id="Phobius"/>
    </source>
</evidence>
<keyword evidence="5 9" id="KW-0297">G-protein coupled receptor</keyword>
<feature type="transmembrane region" description="Helical" evidence="10">
    <location>
        <begin position="98"/>
        <end position="117"/>
    </location>
</feature>
<organism evidence="12 13">
    <name type="scientific">Betta splendens</name>
    <name type="common">Siamese fighting fish</name>
    <dbReference type="NCBI Taxonomy" id="158456"/>
    <lineage>
        <taxon>Eukaryota</taxon>
        <taxon>Metazoa</taxon>
        <taxon>Chordata</taxon>
        <taxon>Craniata</taxon>
        <taxon>Vertebrata</taxon>
        <taxon>Euteleostomi</taxon>
        <taxon>Actinopterygii</taxon>
        <taxon>Neopterygii</taxon>
        <taxon>Teleostei</taxon>
        <taxon>Neoteleostei</taxon>
        <taxon>Acanthomorphata</taxon>
        <taxon>Anabantaria</taxon>
        <taxon>Anabantiformes</taxon>
        <taxon>Anabantoidei</taxon>
        <taxon>Osphronemidae</taxon>
        <taxon>Betta</taxon>
    </lineage>
</organism>
<keyword evidence="3 9" id="KW-0812">Transmembrane</keyword>
<feature type="transmembrane region" description="Helical" evidence="10">
    <location>
        <begin position="204"/>
        <end position="226"/>
    </location>
</feature>
<dbReference type="PANTHER" id="PTHR24249:SF381">
    <property type="entry name" value="TRACE AMINE ASSOCIATED RECEPTOR 19P-RELATED"/>
    <property type="match status" value="1"/>
</dbReference>
<evidence type="ECO:0000256" key="3">
    <source>
        <dbReference type="ARBA" id="ARBA00022692"/>
    </source>
</evidence>
<dbReference type="RefSeq" id="XP_055361240.1">
    <property type="nucleotide sequence ID" value="XM_055505265.1"/>
</dbReference>
<dbReference type="PRINTS" id="PR00237">
    <property type="entry name" value="GPCRRHODOPSN"/>
</dbReference>
<feature type="transmembrane region" description="Helical" evidence="10">
    <location>
        <begin position="148"/>
        <end position="171"/>
    </location>
</feature>
<keyword evidence="6 10" id="KW-0472">Membrane</keyword>
<dbReference type="KEGG" id="bspl:114846985"/>
<evidence type="ECO:0000256" key="9">
    <source>
        <dbReference type="RuleBase" id="RU000688"/>
    </source>
</evidence>
<feature type="transmembrane region" description="Helical" evidence="10">
    <location>
        <begin position="20"/>
        <end position="38"/>
    </location>
</feature>
<evidence type="ECO:0000313" key="12">
    <source>
        <dbReference type="Proteomes" id="UP000515150"/>
    </source>
</evidence>
<dbReference type="InterPro" id="IPR017452">
    <property type="entry name" value="GPCR_Rhodpsn_7TM"/>
</dbReference>
<comment type="similarity">
    <text evidence="9">Belongs to the G-protein coupled receptor 1 family.</text>
</comment>
<dbReference type="PROSITE" id="PS50262">
    <property type="entry name" value="G_PROTEIN_RECEP_F1_2"/>
    <property type="match status" value="1"/>
</dbReference>
<feature type="transmembrane region" description="Helical" evidence="10">
    <location>
        <begin position="58"/>
        <end position="77"/>
    </location>
</feature>
<evidence type="ECO:0000313" key="13">
    <source>
        <dbReference type="RefSeq" id="XP_055361240.1"/>
    </source>
</evidence>
<dbReference type="Gene3D" id="1.20.1070.10">
    <property type="entry name" value="Rhodopsin 7-helix transmembrane proteins"/>
    <property type="match status" value="1"/>
</dbReference>
<protein>
    <submittedName>
        <fullName evidence="13">Trace amine-associated receptor 13c-like</fullName>
    </submittedName>
</protein>
<feature type="transmembrane region" description="Helical" evidence="10">
    <location>
        <begin position="238"/>
        <end position="260"/>
    </location>
</feature>
<proteinExistence type="inferred from homology"/>
<dbReference type="AlphaFoldDB" id="A0A9W2XI30"/>
<dbReference type="InterPro" id="IPR050569">
    <property type="entry name" value="TAAR"/>
</dbReference>
<evidence type="ECO:0000256" key="7">
    <source>
        <dbReference type="ARBA" id="ARBA00023170"/>
    </source>
</evidence>
<keyword evidence="4 10" id="KW-1133">Transmembrane helix</keyword>
<dbReference type="InterPro" id="IPR000276">
    <property type="entry name" value="GPCR_Rhodpsn"/>
</dbReference>
<reference evidence="13" key="1">
    <citation type="submission" date="2025-08" db="UniProtKB">
        <authorList>
            <consortium name="RefSeq"/>
        </authorList>
    </citation>
    <scope>IDENTIFICATION</scope>
</reference>
<evidence type="ECO:0000259" key="11">
    <source>
        <dbReference type="PROSITE" id="PS50262"/>
    </source>
</evidence>
<evidence type="ECO:0000256" key="1">
    <source>
        <dbReference type="ARBA" id="ARBA00004651"/>
    </source>
</evidence>